<evidence type="ECO:0000313" key="3">
    <source>
        <dbReference type="Proteomes" id="UP000886674"/>
    </source>
</evidence>
<dbReference type="InterPro" id="IPR036515">
    <property type="entry name" value="Transposase_17_sf"/>
</dbReference>
<dbReference type="Gene3D" id="3.30.70.1290">
    <property type="entry name" value="Transposase IS200-like"/>
    <property type="match status" value="1"/>
</dbReference>
<dbReference type="InterPro" id="IPR002686">
    <property type="entry name" value="Transposase_17"/>
</dbReference>
<dbReference type="Proteomes" id="UP000886674">
    <property type="component" value="Unassembled WGS sequence"/>
</dbReference>
<dbReference type="EMBL" id="JAEPCR010000005">
    <property type="protein sequence ID" value="MCG7977028.1"/>
    <property type="molecule type" value="Genomic_DNA"/>
</dbReference>
<dbReference type="GO" id="GO:0004803">
    <property type="term" value="F:transposase activity"/>
    <property type="evidence" value="ECO:0007669"/>
    <property type="project" value="InterPro"/>
</dbReference>
<proteinExistence type="predicted"/>
<reference evidence="2" key="1">
    <citation type="journal article" date="2021" name="Proc. Natl. Acad. Sci. U.S.A.">
        <title>Global biogeography of chemosynthetic symbionts reveals both localized and globally distributed symbiont groups. .</title>
        <authorList>
            <person name="Osvatic J.T."/>
            <person name="Wilkins L.G.E."/>
            <person name="Leibrecht L."/>
            <person name="Leray M."/>
            <person name="Zauner S."/>
            <person name="Polzin J."/>
            <person name="Camacho Y."/>
            <person name="Gros O."/>
            <person name="van Gils J.A."/>
            <person name="Eisen J.A."/>
            <person name="Petersen J.M."/>
            <person name="Yuen B."/>
        </authorList>
    </citation>
    <scope>NUCLEOTIDE SEQUENCE</scope>
    <source>
        <strain evidence="2">MAGclacostrist055</strain>
    </source>
</reference>
<name>A0A9E4NGV0_9GAMM</name>
<accession>A0A9E4NGV0</accession>
<dbReference type="SMART" id="SM01321">
    <property type="entry name" value="Y1_Tnp"/>
    <property type="match status" value="1"/>
</dbReference>
<dbReference type="AlphaFoldDB" id="A0A9E4NGV0"/>
<organism evidence="2 3">
    <name type="scientific">Candidatus Thiodiazotropha taylori</name>
    <dbReference type="NCBI Taxonomy" id="2792791"/>
    <lineage>
        <taxon>Bacteria</taxon>
        <taxon>Pseudomonadati</taxon>
        <taxon>Pseudomonadota</taxon>
        <taxon>Gammaproteobacteria</taxon>
        <taxon>Chromatiales</taxon>
        <taxon>Sedimenticolaceae</taxon>
        <taxon>Candidatus Thiodiazotropha</taxon>
    </lineage>
</organism>
<evidence type="ECO:0000313" key="2">
    <source>
        <dbReference type="EMBL" id="MCG7977028.1"/>
    </source>
</evidence>
<dbReference type="GO" id="GO:0003677">
    <property type="term" value="F:DNA binding"/>
    <property type="evidence" value="ECO:0007669"/>
    <property type="project" value="InterPro"/>
</dbReference>
<dbReference type="SUPFAM" id="SSF143422">
    <property type="entry name" value="Transposase IS200-like"/>
    <property type="match status" value="1"/>
</dbReference>
<protein>
    <submittedName>
        <fullName evidence="2">Transposase</fullName>
    </submittedName>
</protein>
<dbReference type="GO" id="GO:0006313">
    <property type="term" value="P:DNA transposition"/>
    <property type="evidence" value="ECO:0007669"/>
    <property type="project" value="InterPro"/>
</dbReference>
<comment type="caution">
    <text evidence="2">The sequence shown here is derived from an EMBL/GenBank/DDBJ whole genome shotgun (WGS) entry which is preliminary data.</text>
</comment>
<feature type="domain" description="Transposase IS200-like" evidence="1">
    <location>
        <begin position="19"/>
        <end position="194"/>
    </location>
</feature>
<sequence>MDNKEVVMTRARETLVSLEATPYYHCISRCVRRAWLCGEDPYTGQSFEHRRQWVLDRLQELVDIFAIDVCAYAIMSNHYHVVLHVDADKAKGMTDQQVIEQWNRLYKGHMLADRYLAGEVMSRAEWEALSELIEKWRLRLYDISWFMRCLNEHLALQANAEDNCKGRFWEGRFKSQALLDEGALLTCMSYVDLNPIRAGLAETPEHSDFTSVQERIEAYAERRSENKAKLGPKRQPTKLHPFKNGREKGSVKCIDFELNDYLRLVDWTGRAIREDKKGAIPSEFAPILERIGLNPDAWLTSVRHYNRNYFSVLGAIDRIKAYARTQKKSWHRGQRAVLRSYRLVMA</sequence>
<dbReference type="PANTHER" id="PTHR34322:SF2">
    <property type="entry name" value="TRANSPOSASE IS200-LIKE DOMAIN-CONTAINING PROTEIN"/>
    <property type="match status" value="1"/>
</dbReference>
<evidence type="ECO:0000259" key="1">
    <source>
        <dbReference type="SMART" id="SM01321"/>
    </source>
</evidence>
<gene>
    <name evidence="2" type="ORF">JAY77_02625</name>
</gene>
<dbReference type="PANTHER" id="PTHR34322">
    <property type="entry name" value="TRANSPOSASE, Y1_TNP DOMAIN-CONTAINING"/>
    <property type="match status" value="1"/>
</dbReference>